<feature type="domain" description="Fumarylacetoacetase-like C-terminal" evidence="2">
    <location>
        <begin position="88"/>
        <end position="254"/>
    </location>
</feature>
<proteinExistence type="predicted"/>
<dbReference type="OrthoDB" id="9792137at2"/>
<dbReference type="Proteomes" id="UP000198403">
    <property type="component" value="Unassembled WGS sequence"/>
</dbReference>
<accession>A0A238Y8X9</accession>
<gene>
    <name evidence="3" type="ORF">SAMN06272737_118105</name>
</gene>
<dbReference type="GO" id="GO:0008684">
    <property type="term" value="F:2-oxopent-4-enoate hydratase activity"/>
    <property type="evidence" value="ECO:0007669"/>
    <property type="project" value="TreeGrafter"/>
</dbReference>
<protein>
    <submittedName>
        <fullName evidence="3">2-oxo-3-hexenedioate decarboxylase</fullName>
    </submittedName>
</protein>
<dbReference type="InterPro" id="IPR050772">
    <property type="entry name" value="Hydratase-Decarb/MhpD_sf"/>
</dbReference>
<dbReference type="GO" id="GO:0005737">
    <property type="term" value="C:cytoplasm"/>
    <property type="evidence" value="ECO:0007669"/>
    <property type="project" value="TreeGrafter"/>
</dbReference>
<dbReference type="EMBL" id="FZNO01000018">
    <property type="protein sequence ID" value="SNR67726.1"/>
    <property type="molecule type" value="Genomic_DNA"/>
</dbReference>
<dbReference type="InterPro" id="IPR036663">
    <property type="entry name" value="Fumarylacetoacetase_C_sf"/>
</dbReference>
<dbReference type="SUPFAM" id="SSF56529">
    <property type="entry name" value="FAH"/>
    <property type="match status" value="1"/>
</dbReference>
<reference evidence="3 4" key="1">
    <citation type="submission" date="2017-06" db="EMBL/GenBank/DDBJ databases">
        <authorList>
            <person name="Kim H.J."/>
            <person name="Triplett B.A."/>
        </authorList>
    </citation>
    <scope>NUCLEOTIDE SEQUENCE [LARGE SCALE GENOMIC DNA]</scope>
    <source>
        <strain evidence="3 4">DSM 44272</strain>
    </source>
</reference>
<keyword evidence="1" id="KW-0456">Lyase</keyword>
<name>A0A238Y8X9_9ACTN</name>
<evidence type="ECO:0000313" key="4">
    <source>
        <dbReference type="Proteomes" id="UP000198403"/>
    </source>
</evidence>
<keyword evidence="4" id="KW-1185">Reference proteome</keyword>
<evidence type="ECO:0000256" key="1">
    <source>
        <dbReference type="ARBA" id="ARBA00023239"/>
    </source>
</evidence>
<dbReference type="RefSeq" id="WP_089337589.1">
    <property type="nucleotide sequence ID" value="NZ_FZNO01000018.1"/>
</dbReference>
<organism evidence="3 4">
    <name type="scientific">Blastococcus mobilis</name>
    <dbReference type="NCBI Taxonomy" id="1938746"/>
    <lineage>
        <taxon>Bacteria</taxon>
        <taxon>Bacillati</taxon>
        <taxon>Actinomycetota</taxon>
        <taxon>Actinomycetes</taxon>
        <taxon>Geodermatophilales</taxon>
        <taxon>Geodermatophilaceae</taxon>
        <taxon>Blastococcus</taxon>
    </lineage>
</organism>
<sequence>MTTASHAARSLREARLARVPRRPFTDTDSALDEDWGYQVQDLDRAERLAAGERLVGAKLGLTSRAKQRTMGVAQPIVGFLTDAMQLGIGEDEQVLARTAQPRVEPEIAFRLARDLDRPLSPSTAEQAIDAVAVAVEVIDSRYAAFGFRLPDVVADNTSAAGFLIGPWTHPRQAGDLAAAGCVLSVDGTVAHTATGAAILGHPFRALVHLSEHLARRGDGLPAGAVVLAGALTDAVPVRPAAVHRAEIRGLGAVELVTGAP</sequence>
<dbReference type="Gene3D" id="3.90.850.10">
    <property type="entry name" value="Fumarylacetoacetase-like, C-terminal domain"/>
    <property type="match status" value="1"/>
</dbReference>
<evidence type="ECO:0000259" key="2">
    <source>
        <dbReference type="Pfam" id="PF01557"/>
    </source>
</evidence>
<dbReference type="PANTHER" id="PTHR30143">
    <property type="entry name" value="ACID HYDRATASE"/>
    <property type="match status" value="1"/>
</dbReference>
<dbReference type="Pfam" id="PF01557">
    <property type="entry name" value="FAA_hydrolase"/>
    <property type="match status" value="1"/>
</dbReference>
<dbReference type="AlphaFoldDB" id="A0A238Y8X9"/>
<dbReference type="PANTHER" id="PTHR30143:SF0">
    <property type="entry name" value="2-KETO-4-PENTENOATE HYDRATASE"/>
    <property type="match status" value="1"/>
</dbReference>
<dbReference type="InterPro" id="IPR011234">
    <property type="entry name" value="Fumarylacetoacetase-like_C"/>
</dbReference>
<evidence type="ECO:0000313" key="3">
    <source>
        <dbReference type="EMBL" id="SNR67726.1"/>
    </source>
</evidence>